<evidence type="ECO:0000256" key="5">
    <source>
        <dbReference type="ARBA" id="ARBA00022989"/>
    </source>
</evidence>
<keyword evidence="5 8" id="KW-1133">Transmembrane helix</keyword>
<organism evidence="9 10">
    <name type="scientific">Clavelina lepadiformis</name>
    <name type="common">Light-bulb sea squirt</name>
    <name type="synonym">Ascidia lepadiformis</name>
    <dbReference type="NCBI Taxonomy" id="159417"/>
    <lineage>
        <taxon>Eukaryota</taxon>
        <taxon>Metazoa</taxon>
        <taxon>Chordata</taxon>
        <taxon>Tunicata</taxon>
        <taxon>Ascidiacea</taxon>
        <taxon>Aplousobranchia</taxon>
        <taxon>Clavelinidae</taxon>
        <taxon>Clavelina</taxon>
    </lineage>
</organism>
<accession>A0ABP0G4V4</accession>
<evidence type="ECO:0000256" key="2">
    <source>
        <dbReference type="ARBA" id="ARBA00009328"/>
    </source>
</evidence>
<comment type="subcellular location">
    <subcellularLocation>
        <location evidence="1">Membrane</location>
        <topology evidence="1">Single-pass membrane protein</topology>
    </subcellularLocation>
</comment>
<gene>
    <name evidence="9" type="ORF">CVLEPA_LOCUS18874</name>
</gene>
<proteinExistence type="inferred from homology"/>
<evidence type="ECO:0000256" key="6">
    <source>
        <dbReference type="ARBA" id="ARBA00023136"/>
    </source>
</evidence>
<keyword evidence="10" id="KW-1185">Reference proteome</keyword>
<sequence>MIENIKNTSSNKPTEPNPPPPAPGLRGLKATAAFRALNFELFVRPNKVVMGLGLAAITGCVAYIAYLNAVTENKTVGVYEVYDVEGSVQTTQRKKSKWD</sequence>
<evidence type="ECO:0000256" key="8">
    <source>
        <dbReference type="SAM" id="Phobius"/>
    </source>
</evidence>
<evidence type="ECO:0000256" key="1">
    <source>
        <dbReference type="ARBA" id="ARBA00004167"/>
    </source>
</evidence>
<protein>
    <recommendedName>
        <fullName evidence="3">Small integral membrane protein 8</fullName>
    </recommendedName>
</protein>
<evidence type="ECO:0000256" key="7">
    <source>
        <dbReference type="SAM" id="MobiDB-lite"/>
    </source>
</evidence>
<dbReference type="Proteomes" id="UP001642483">
    <property type="component" value="Unassembled WGS sequence"/>
</dbReference>
<evidence type="ECO:0000256" key="4">
    <source>
        <dbReference type="ARBA" id="ARBA00022692"/>
    </source>
</evidence>
<dbReference type="Pfam" id="PF14937">
    <property type="entry name" value="DUF4500"/>
    <property type="match status" value="1"/>
</dbReference>
<feature type="compositionally biased region" description="Polar residues" evidence="7">
    <location>
        <begin position="1"/>
        <end position="12"/>
    </location>
</feature>
<comment type="caution">
    <text evidence="9">The sequence shown here is derived from an EMBL/GenBank/DDBJ whole genome shotgun (WGS) entry which is preliminary data.</text>
</comment>
<evidence type="ECO:0000313" key="9">
    <source>
        <dbReference type="EMBL" id="CAK8686842.1"/>
    </source>
</evidence>
<dbReference type="InterPro" id="IPR026686">
    <property type="entry name" value="UPF0708"/>
</dbReference>
<keyword evidence="4 8" id="KW-0812">Transmembrane</keyword>
<evidence type="ECO:0000313" key="10">
    <source>
        <dbReference type="Proteomes" id="UP001642483"/>
    </source>
</evidence>
<feature type="region of interest" description="Disordered" evidence="7">
    <location>
        <begin position="1"/>
        <end position="26"/>
    </location>
</feature>
<evidence type="ECO:0000256" key="3">
    <source>
        <dbReference type="ARBA" id="ARBA00014451"/>
    </source>
</evidence>
<dbReference type="EMBL" id="CAWYQH010000103">
    <property type="protein sequence ID" value="CAK8686842.1"/>
    <property type="molecule type" value="Genomic_DNA"/>
</dbReference>
<dbReference type="PANTHER" id="PTHR14274">
    <property type="entry name" value="SMALL INTEGRAL MEMBRANE PROTEIN 8"/>
    <property type="match status" value="1"/>
</dbReference>
<dbReference type="PANTHER" id="PTHR14274:SF1">
    <property type="entry name" value="SMALL INTEGRAL MEMBRANE PROTEIN 8"/>
    <property type="match status" value="1"/>
</dbReference>
<comment type="similarity">
    <text evidence="2">Belongs to the SMIM8 family.</text>
</comment>
<feature type="transmembrane region" description="Helical" evidence="8">
    <location>
        <begin position="48"/>
        <end position="66"/>
    </location>
</feature>
<name>A0ABP0G4V4_CLALP</name>
<keyword evidence="6 8" id="KW-0472">Membrane</keyword>
<reference evidence="9 10" key="1">
    <citation type="submission" date="2024-02" db="EMBL/GenBank/DDBJ databases">
        <authorList>
            <person name="Daric V."/>
            <person name="Darras S."/>
        </authorList>
    </citation>
    <scope>NUCLEOTIDE SEQUENCE [LARGE SCALE GENOMIC DNA]</scope>
</reference>